<dbReference type="AlphaFoldDB" id="M1MY96"/>
<dbReference type="PATRIC" id="fig|931276.5.peg.5823"/>
<organism evidence="4 5">
    <name type="scientific">Clostridium saccharoperbutylacetonicum N1-4(HMT)</name>
    <dbReference type="NCBI Taxonomy" id="931276"/>
    <lineage>
        <taxon>Bacteria</taxon>
        <taxon>Bacillati</taxon>
        <taxon>Bacillota</taxon>
        <taxon>Clostridia</taxon>
        <taxon>Eubacteriales</taxon>
        <taxon>Clostridiaceae</taxon>
        <taxon>Clostridium</taxon>
    </lineage>
</organism>
<dbReference type="EMBL" id="CP004121">
    <property type="protein sequence ID" value="AGF59501.1"/>
    <property type="molecule type" value="Genomic_DNA"/>
</dbReference>
<accession>M1MY96</accession>
<sequence>MSRITKLFPEGKRKAFTLSYDDGVIQDKKLVEIFNRYNLKATFNLNSGLQGEEGACVIKDLVIERIKDNEVIDLYKGHEVAIHGLKHLSLTDIPKELMVEEILQDRKNHEKMFGYPVRGMAYAFGTYNKTVFQVLEALGVVYSRTVNEHGNFTLPSNYLEWNPTAHHNAPHLMEIAERFIEGEFHGLGLFYLWGHSYEFDLDNNWHRIEKFCEYIGNRDDVWYATNIQIVDYLDSLNRLQFSTDFELVHNPSAISTWIELNGTPVEIKAGETKKIC</sequence>
<feature type="domain" description="NodB homology" evidence="3">
    <location>
        <begin position="14"/>
        <end position="157"/>
    </location>
</feature>
<dbReference type="GO" id="GO:0005576">
    <property type="term" value="C:extracellular region"/>
    <property type="evidence" value="ECO:0007669"/>
    <property type="project" value="UniProtKB-SubCell"/>
</dbReference>
<reference evidence="4 5" key="1">
    <citation type="submission" date="2013-02" db="EMBL/GenBank/DDBJ databases">
        <title>Genome sequence of Clostridium saccharoperbutylacetonicum N1-4(HMT).</title>
        <authorList>
            <person name="Poehlein A."/>
            <person name="Daniel R."/>
        </authorList>
    </citation>
    <scope>NUCLEOTIDE SEQUENCE [LARGE SCALE GENOMIC DNA]</scope>
    <source>
        <strain evidence="5">N1-4(HMT)</strain>
    </source>
</reference>
<evidence type="ECO:0000313" key="5">
    <source>
        <dbReference type="Proteomes" id="UP000011728"/>
    </source>
</evidence>
<dbReference type="InterPro" id="IPR051398">
    <property type="entry name" value="Polysacch_Deacetylase"/>
</dbReference>
<name>M1MY96_9CLOT</name>
<dbReference type="GO" id="GO:0005975">
    <property type="term" value="P:carbohydrate metabolic process"/>
    <property type="evidence" value="ECO:0007669"/>
    <property type="project" value="InterPro"/>
</dbReference>
<dbReference type="Gene3D" id="3.20.20.370">
    <property type="entry name" value="Glycoside hydrolase/deacetylase"/>
    <property type="match status" value="1"/>
</dbReference>
<dbReference type="CDD" id="cd10967">
    <property type="entry name" value="CE4_GLA_like_6s"/>
    <property type="match status" value="1"/>
</dbReference>
<dbReference type="HOGENOM" id="CLU_080975_0_0_9"/>
<dbReference type="RefSeq" id="WP_015395808.1">
    <property type="nucleotide sequence ID" value="NC_020291.1"/>
</dbReference>
<dbReference type="InterPro" id="IPR011330">
    <property type="entry name" value="Glyco_hydro/deAcase_b/a-brl"/>
</dbReference>
<dbReference type="STRING" id="36745.CLSAP_55440"/>
<dbReference type="GO" id="GO:0016810">
    <property type="term" value="F:hydrolase activity, acting on carbon-nitrogen (but not peptide) bonds"/>
    <property type="evidence" value="ECO:0007669"/>
    <property type="project" value="InterPro"/>
</dbReference>
<dbReference type="PANTHER" id="PTHR34216">
    <property type="match status" value="1"/>
</dbReference>
<proteinExistence type="predicted"/>
<dbReference type="OrthoDB" id="43281at2"/>
<dbReference type="PROSITE" id="PS51677">
    <property type="entry name" value="NODB"/>
    <property type="match status" value="1"/>
</dbReference>
<evidence type="ECO:0000256" key="1">
    <source>
        <dbReference type="ARBA" id="ARBA00004613"/>
    </source>
</evidence>
<keyword evidence="5" id="KW-1185">Reference proteome</keyword>
<keyword evidence="2" id="KW-0732">Signal</keyword>
<dbReference type="PANTHER" id="PTHR34216:SF3">
    <property type="entry name" value="POLY-BETA-1,6-N-ACETYL-D-GLUCOSAMINE N-DEACETYLASE"/>
    <property type="match status" value="1"/>
</dbReference>
<dbReference type="KEGG" id="csr:Cspa_c57800"/>
<dbReference type="Proteomes" id="UP000011728">
    <property type="component" value="Chromosome"/>
</dbReference>
<evidence type="ECO:0000259" key="3">
    <source>
        <dbReference type="PROSITE" id="PS51677"/>
    </source>
</evidence>
<gene>
    <name evidence="4" type="ORF">Cspa_c57800</name>
</gene>
<dbReference type="SUPFAM" id="SSF88713">
    <property type="entry name" value="Glycoside hydrolase/deacetylase"/>
    <property type="match status" value="1"/>
</dbReference>
<comment type="subcellular location">
    <subcellularLocation>
        <location evidence="1">Secreted</location>
    </subcellularLocation>
</comment>
<protein>
    <submittedName>
        <fullName evidence="4">Polysaccharide deacetylase</fullName>
    </submittedName>
</protein>
<evidence type="ECO:0000256" key="2">
    <source>
        <dbReference type="ARBA" id="ARBA00022729"/>
    </source>
</evidence>
<dbReference type="eggNOG" id="COG0726">
    <property type="taxonomic scope" value="Bacteria"/>
</dbReference>
<evidence type="ECO:0000313" key="4">
    <source>
        <dbReference type="EMBL" id="AGF59501.1"/>
    </source>
</evidence>
<dbReference type="Pfam" id="PF01522">
    <property type="entry name" value="Polysacc_deac_1"/>
    <property type="match status" value="1"/>
</dbReference>
<dbReference type="InterPro" id="IPR002509">
    <property type="entry name" value="NODB_dom"/>
</dbReference>